<dbReference type="PROSITE" id="PS51062">
    <property type="entry name" value="RUNT"/>
    <property type="match status" value="1"/>
</dbReference>
<dbReference type="PANTHER" id="PTHR11950">
    <property type="entry name" value="RUNT RELATED"/>
    <property type="match status" value="1"/>
</dbReference>
<feature type="non-terminal residue" evidence="7">
    <location>
        <position position="349"/>
    </location>
</feature>
<keyword evidence="3" id="KW-0804">Transcription</keyword>
<proteinExistence type="evidence at transcript level"/>
<name>A0A088FHV9_BOTSH</name>
<comment type="subcellular location">
    <subcellularLocation>
        <location evidence="1">Nucleus</location>
    </subcellularLocation>
</comment>
<evidence type="ECO:0000256" key="1">
    <source>
        <dbReference type="ARBA" id="ARBA00004123"/>
    </source>
</evidence>
<feature type="domain" description="Runt" evidence="6">
    <location>
        <begin position="122"/>
        <end position="250"/>
    </location>
</feature>
<accession>A0A088FHV9</accession>
<feature type="region of interest" description="Disordered" evidence="5">
    <location>
        <begin position="323"/>
        <end position="349"/>
    </location>
</feature>
<dbReference type="GO" id="GO:0000981">
    <property type="term" value="F:DNA-binding transcription factor activity, RNA polymerase II-specific"/>
    <property type="evidence" value="ECO:0007669"/>
    <property type="project" value="TreeGrafter"/>
</dbReference>
<dbReference type="EMBL" id="KJ747412">
    <property type="protein sequence ID" value="AIM45543.1"/>
    <property type="molecule type" value="mRNA"/>
</dbReference>
<evidence type="ECO:0000313" key="7">
    <source>
        <dbReference type="EMBL" id="AIM45543.1"/>
    </source>
</evidence>
<evidence type="ECO:0000256" key="2">
    <source>
        <dbReference type="ARBA" id="ARBA00023015"/>
    </source>
</evidence>
<keyword evidence="2" id="KW-0805">Transcription regulation</keyword>
<dbReference type="InterPro" id="IPR008967">
    <property type="entry name" value="p53-like_TF_DNA-bd_sf"/>
</dbReference>
<protein>
    <submittedName>
        <fullName evidence="7">Runt-related transcription factor</fullName>
    </submittedName>
</protein>
<evidence type="ECO:0000256" key="4">
    <source>
        <dbReference type="ARBA" id="ARBA00023242"/>
    </source>
</evidence>
<reference evidence="7" key="1">
    <citation type="journal article" date="2014" name="Genesis">
        <title>Whole-mount fluorescent in situ hybridization staining of the colonial tunicate Botryllus schlosseri.</title>
        <authorList>
            <person name="Langenbacher A.D."/>
            <person name="Rodriguez D."/>
            <person name="Di Maio A."/>
            <person name="De Tomaso A.W."/>
        </authorList>
    </citation>
    <scope>NUCLEOTIDE SEQUENCE</scope>
</reference>
<dbReference type="GO" id="GO:0005634">
    <property type="term" value="C:nucleus"/>
    <property type="evidence" value="ECO:0007669"/>
    <property type="project" value="UniProtKB-SubCell"/>
</dbReference>
<keyword evidence="4" id="KW-0539">Nucleus</keyword>
<evidence type="ECO:0000256" key="3">
    <source>
        <dbReference type="ARBA" id="ARBA00023163"/>
    </source>
</evidence>
<dbReference type="InterPro" id="IPR013524">
    <property type="entry name" value="Runt_dom"/>
</dbReference>
<evidence type="ECO:0000259" key="6">
    <source>
        <dbReference type="PROSITE" id="PS51062"/>
    </source>
</evidence>
<feature type="non-terminal residue" evidence="7">
    <location>
        <position position="1"/>
    </location>
</feature>
<dbReference type="PANTHER" id="PTHR11950:SF31">
    <property type="entry name" value="SEGMENTATION PROTEIN RUNT"/>
    <property type="match status" value="1"/>
</dbReference>
<dbReference type="Pfam" id="PF00853">
    <property type="entry name" value="Runt"/>
    <property type="match status" value="1"/>
</dbReference>
<dbReference type="InterPro" id="IPR000040">
    <property type="entry name" value="AML1_Runt"/>
</dbReference>
<dbReference type="GO" id="GO:0000978">
    <property type="term" value="F:RNA polymerase II cis-regulatory region sequence-specific DNA binding"/>
    <property type="evidence" value="ECO:0007669"/>
    <property type="project" value="TreeGrafter"/>
</dbReference>
<evidence type="ECO:0000256" key="5">
    <source>
        <dbReference type="SAM" id="MobiDB-lite"/>
    </source>
</evidence>
<dbReference type="AlphaFoldDB" id="A0A088FHV9"/>
<feature type="compositionally biased region" description="Low complexity" evidence="5">
    <location>
        <begin position="323"/>
        <end position="338"/>
    </location>
</feature>
<dbReference type="Gene3D" id="2.60.40.720">
    <property type="match status" value="1"/>
</dbReference>
<sequence>YPTHSYHAQANGYYNRTDAVAHRRHSDVTPVQYSREFAPDNALQRRGSYHHQHNWNKGQQRAVHPERSQEYSLIGETNLRANLETHRGQDSPTERKMTTAGPTLAVGYGQHTSPHQTAPSRHVVDMINDHSGELIKTDSPNFLCTQLPQHWRVNKSLPTPFKIVALSEIPDGTQVTVMAGNDENCSAELRNATAVMKSNVSRFNDLRFLGRSGRGKSFNLTITVFTNPPQVATYQRAIKVTVDGPREPRRQRIKNADDHKSVLFSDSLSHFESIRRNPSYQTSDPSRMVGHGTGGWAAYQNRFQPYIANPHATAAAIRAQAAGGATSNGTGSTTPPGGLNMVKREDSAN</sequence>
<dbReference type="FunFam" id="2.60.40.720:FF:000001">
    <property type="entry name" value="Runt-related transcription factor"/>
    <property type="match status" value="1"/>
</dbReference>
<organism evidence="7">
    <name type="scientific">Botryllus schlosseri</name>
    <name type="common">Golden star tunicate</name>
    <name type="synonym">Alcyonium schlosseri</name>
    <dbReference type="NCBI Taxonomy" id="30301"/>
    <lineage>
        <taxon>Eukaryota</taxon>
        <taxon>Metazoa</taxon>
        <taxon>Chordata</taxon>
        <taxon>Tunicata</taxon>
        <taxon>Ascidiacea</taxon>
        <taxon>Stolidobranchia</taxon>
        <taxon>Styelidae</taxon>
        <taxon>Botryllus</taxon>
    </lineage>
</organism>
<dbReference type="SUPFAM" id="SSF49417">
    <property type="entry name" value="p53-like transcription factors"/>
    <property type="match status" value="1"/>
</dbReference>
<dbReference type="GO" id="GO:0005524">
    <property type="term" value="F:ATP binding"/>
    <property type="evidence" value="ECO:0007669"/>
    <property type="project" value="InterPro"/>
</dbReference>
<dbReference type="InterPro" id="IPR012346">
    <property type="entry name" value="p53/RUNT-type_TF_DNA-bd_sf"/>
</dbReference>
<dbReference type="PRINTS" id="PR00967">
    <property type="entry name" value="ONCOGENEAML1"/>
</dbReference>